<evidence type="ECO:0000256" key="4">
    <source>
        <dbReference type="ARBA" id="ARBA00023136"/>
    </source>
</evidence>
<feature type="domain" description="TMEM205-like" evidence="6">
    <location>
        <begin position="9"/>
        <end position="109"/>
    </location>
</feature>
<proteinExistence type="predicted"/>
<name>A0A0C1YNQ2_9BURK</name>
<protein>
    <submittedName>
        <fullName evidence="7">Membrane protein</fullName>
    </submittedName>
</protein>
<sequence>MLAARVRLLIATLWAGSLWTVGYLVAPTLFATLDDKVLAGSIAGSLFRIEAWLSIFCGAGLLVLAKFSAGAGSGRPDRRLLWIVVGMLACTAIGYFSLHPYMAALKEAAGPAGVMTADARTQFGILHGVSSAFYLVQSMLAVALVLVAR</sequence>
<evidence type="ECO:0000313" key="7">
    <source>
        <dbReference type="EMBL" id="KIF82227.1"/>
    </source>
</evidence>
<dbReference type="Proteomes" id="UP000031572">
    <property type="component" value="Unassembled WGS sequence"/>
</dbReference>
<dbReference type="EMBL" id="JWJG01000028">
    <property type="protein sequence ID" value="KIF82227.1"/>
    <property type="molecule type" value="Genomic_DNA"/>
</dbReference>
<evidence type="ECO:0000313" key="8">
    <source>
        <dbReference type="Proteomes" id="UP000031572"/>
    </source>
</evidence>
<keyword evidence="4 5" id="KW-0472">Membrane</keyword>
<dbReference type="STRING" id="709839.TSA66_17750"/>
<evidence type="ECO:0000256" key="5">
    <source>
        <dbReference type="SAM" id="Phobius"/>
    </source>
</evidence>
<keyword evidence="3 5" id="KW-1133">Transmembrane helix</keyword>
<keyword evidence="8" id="KW-1185">Reference proteome</keyword>
<dbReference type="InterPro" id="IPR025423">
    <property type="entry name" value="TMEM205-like"/>
</dbReference>
<dbReference type="AlphaFoldDB" id="A0A0C1YNQ2"/>
<evidence type="ECO:0000259" key="6">
    <source>
        <dbReference type="Pfam" id="PF13664"/>
    </source>
</evidence>
<feature type="transmembrane region" description="Helical" evidence="5">
    <location>
        <begin position="49"/>
        <end position="68"/>
    </location>
</feature>
<comment type="subcellular location">
    <subcellularLocation>
        <location evidence="1">Membrane</location>
    </subcellularLocation>
</comment>
<feature type="transmembrane region" description="Helical" evidence="5">
    <location>
        <begin position="125"/>
        <end position="148"/>
    </location>
</feature>
<comment type="caution">
    <text evidence="7">The sequence shown here is derived from an EMBL/GenBank/DDBJ whole genome shotgun (WGS) entry which is preliminary data.</text>
</comment>
<dbReference type="GO" id="GO:0016020">
    <property type="term" value="C:membrane"/>
    <property type="evidence" value="ECO:0007669"/>
    <property type="project" value="UniProtKB-SubCell"/>
</dbReference>
<dbReference type="RefSeq" id="WP_040040902.1">
    <property type="nucleotide sequence ID" value="NZ_JWJG01000028.1"/>
</dbReference>
<dbReference type="OrthoDB" id="5797290at2"/>
<evidence type="ECO:0000256" key="1">
    <source>
        <dbReference type="ARBA" id="ARBA00004370"/>
    </source>
</evidence>
<dbReference type="Pfam" id="PF13664">
    <property type="entry name" value="DUF4149"/>
    <property type="match status" value="1"/>
</dbReference>
<reference evidence="7 8" key="1">
    <citation type="submission" date="2014-12" db="EMBL/GenBank/DDBJ databases">
        <title>Denitrispirillum autotrophicum gen. nov., sp. nov., Denitrifying, Facultatively Autotrophic Bacteria Isolated from Rice Paddy Soil.</title>
        <authorList>
            <person name="Ishii S."/>
            <person name="Ashida N."/>
            <person name="Ohno H."/>
            <person name="Otsuka S."/>
            <person name="Yokota A."/>
            <person name="Senoo K."/>
        </authorList>
    </citation>
    <scope>NUCLEOTIDE SEQUENCE [LARGE SCALE GENOMIC DNA]</scope>
    <source>
        <strain evidence="7 8">TSA66</strain>
    </source>
</reference>
<accession>A0A0C1YNQ2</accession>
<gene>
    <name evidence="7" type="ORF">TSA66_17750</name>
</gene>
<organism evidence="7 8">
    <name type="scientific">Noviherbaspirillum autotrophicum</name>
    <dbReference type="NCBI Taxonomy" id="709839"/>
    <lineage>
        <taxon>Bacteria</taxon>
        <taxon>Pseudomonadati</taxon>
        <taxon>Pseudomonadota</taxon>
        <taxon>Betaproteobacteria</taxon>
        <taxon>Burkholderiales</taxon>
        <taxon>Oxalobacteraceae</taxon>
        <taxon>Noviherbaspirillum</taxon>
    </lineage>
</organism>
<keyword evidence="2 5" id="KW-0812">Transmembrane</keyword>
<feature type="transmembrane region" description="Helical" evidence="5">
    <location>
        <begin position="80"/>
        <end position="98"/>
    </location>
</feature>
<evidence type="ECO:0000256" key="3">
    <source>
        <dbReference type="ARBA" id="ARBA00022989"/>
    </source>
</evidence>
<evidence type="ECO:0000256" key="2">
    <source>
        <dbReference type="ARBA" id="ARBA00022692"/>
    </source>
</evidence>